<reference evidence="7 8" key="1">
    <citation type="submission" date="2019-11" db="EMBL/GenBank/DDBJ databases">
        <title>Agromyces kandeliae sp. nov., isolated from mangrove soil.</title>
        <authorList>
            <person name="Wang R."/>
        </authorList>
    </citation>
    <scope>NUCLEOTIDE SEQUENCE [LARGE SCALE GENOMIC DNA]</scope>
    <source>
        <strain evidence="7 8">JCM 11431</strain>
    </source>
</reference>
<feature type="domain" description="Tyr recombinase" evidence="6">
    <location>
        <begin position="258"/>
        <end position="446"/>
    </location>
</feature>
<evidence type="ECO:0000256" key="3">
    <source>
        <dbReference type="ARBA" id="ARBA00023125"/>
    </source>
</evidence>
<dbReference type="PROSITE" id="PS51898">
    <property type="entry name" value="TYR_RECOMBINASE"/>
    <property type="match status" value="1"/>
</dbReference>
<protein>
    <submittedName>
        <fullName evidence="7">Tyrosine-type recombinase/integrase</fullName>
    </submittedName>
</protein>
<dbReference type="PANTHER" id="PTHR30349:SF64">
    <property type="entry name" value="PROPHAGE INTEGRASE INTD-RELATED"/>
    <property type="match status" value="1"/>
</dbReference>
<keyword evidence="2" id="KW-0229">DNA integration</keyword>
<dbReference type="InterPro" id="IPR013762">
    <property type="entry name" value="Integrase-like_cat_sf"/>
</dbReference>
<dbReference type="Proteomes" id="UP000480122">
    <property type="component" value="Unassembled WGS sequence"/>
</dbReference>
<comment type="similarity">
    <text evidence="1">Belongs to the 'phage' integrase family.</text>
</comment>
<feature type="compositionally biased region" description="Basic and acidic residues" evidence="5">
    <location>
        <begin position="75"/>
        <end position="95"/>
    </location>
</feature>
<evidence type="ECO:0000259" key="6">
    <source>
        <dbReference type="PROSITE" id="PS51898"/>
    </source>
</evidence>
<evidence type="ECO:0000256" key="4">
    <source>
        <dbReference type="ARBA" id="ARBA00023172"/>
    </source>
</evidence>
<accession>A0A7C9LHJ8</accession>
<dbReference type="AlphaFoldDB" id="A0A7C9LHJ8"/>
<gene>
    <name evidence="7" type="ORF">GLX25_11385</name>
</gene>
<dbReference type="OrthoDB" id="1822491at2"/>
<dbReference type="GO" id="GO:0006310">
    <property type="term" value="P:DNA recombination"/>
    <property type="evidence" value="ECO:0007669"/>
    <property type="project" value="UniProtKB-KW"/>
</dbReference>
<feature type="compositionally biased region" description="Basic residues" evidence="5">
    <location>
        <begin position="43"/>
        <end position="55"/>
    </location>
</feature>
<dbReference type="Gene3D" id="1.10.443.10">
    <property type="entry name" value="Intergrase catalytic core"/>
    <property type="match status" value="1"/>
</dbReference>
<dbReference type="InterPro" id="IPR050090">
    <property type="entry name" value="Tyrosine_recombinase_XerCD"/>
</dbReference>
<comment type="caution">
    <text evidence="7">The sequence shown here is derived from an EMBL/GenBank/DDBJ whole genome shotgun (WGS) entry which is preliminary data.</text>
</comment>
<dbReference type="PANTHER" id="PTHR30349">
    <property type="entry name" value="PHAGE INTEGRASE-RELATED"/>
    <property type="match status" value="1"/>
</dbReference>
<dbReference type="GO" id="GO:0003677">
    <property type="term" value="F:DNA binding"/>
    <property type="evidence" value="ECO:0007669"/>
    <property type="project" value="UniProtKB-KW"/>
</dbReference>
<sequence length="484" mass="53906">MQPASGWSEGVRHGRHRREGRVPEPRRGGRAVSHPGLELRQAQTRRPHPRARRPHGQAPALERRHHRRTARPGRHRDLMAGRPGRDSPTRIDPRTGRPLPEGIRWRADRQRYQIRVVGPSVDGGAAERTRMFLTLAEAKRELAKMVAGRNPNGSMTLEQWHEKYWPAIESSVRPATARGYGVAWRLRVKPSLGRHRLEDITSPMIESAMVAWSGGASAKNDALAVLSRLLDGARRSRFIDYNPAREVKRPSMRESVSPISRALTLDQVRTLLELVPEGAYRSYVAALVYTGMRAGEATALRVGDVDFERGIIRVSRSLSPGQRGELIEQSPKSHKSREVPLIDALRPYAEQAARGKQPSDLLFSGPDGGRLTNHNARRGVDWEELRKAIGRPDLRVHDLRHTFATILFDAGASAPDVQATLGHSSLQVTERYSRAREGVALRAGAALDQMLGAADGEVAEMAQRKKPARVNGPRMAQAQRRPSR</sequence>
<evidence type="ECO:0000256" key="2">
    <source>
        <dbReference type="ARBA" id="ARBA00022908"/>
    </source>
</evidence>
<dbReference type="InterPro" id="IPR004107">
    <property type="entry name" value="Integrase_SAM-like_N"/>
</dbReference>
<dbReference type="Pfam" id="PF00589">
    <property type="entry name" value="Phage_integrase"/>
    <property type="match status" value="1"/>
</dbReference>
<keyword evidence="4" id="KW-0233">DNA recombination</keyword>
<keyword evidence="3" id="KW-0238">DNA-binding</keyword>
<evidence type="ECO:0000313" key="8">
    <source>
        <dbReference type="Proteomes" id="UP000480122"/>
    </source>
</evidence>
<proteinExistence type="inferred from homology"/>
<evidence type="ECO:0000256" key="5">
    <source>
        <dbReference type="SAM" id="MobiDB-lite"/>
    </source>
</evidence>
<dbReference type="SUPFAM" id="SSF56349">
    <property type="entry name" value="DNA breaking-rejoining enzymes"/>
    <property type="match status" value="1"/>
</dbReference>
<dbReference type="InterPro" id="IPR002104">
    <property type="entry name" value="Integrase_catalytic"/>
</dbReference>
<dbReference type="CDD" id="cd01189">
    <property type="entry name" value="INT_ICEBs1_C_like"/>
    <property type="match status" value="1"/>
</dbReference>
<dbReference type="InterPro" id="IPR010998">
    <property type="entry name" value="Integrase_recombinase_N"/>
</dbReference>
<organism evidence="7 8">
    <name type="scientific">Agromyces luteolus</name>
    <dbReference type="NCBI Taxonomy" id="88373"/>
    <lineage>
        <taxon>Bacteria</taxon>
        <taxon>Bacillati</taxon>
        <taxon>Actinomycetota</taxon>
        <taxon>Actinomycetes</taxon>
        <taxon>Micrococcales</taxon>
        <taxon>Microbacteriaceae</taxon>
        <taxon>Agromyces</taxon>
    </lineage>
</organism>
<feature type="compositionally biased region" description="Basic residues" evidence="5">
    <location>
        <begin position="63"/>
        <end position="74"/>
    </location>
</feature>
<dbReference type="Pfam" id="PF14659">
    <property type="entry name" value="Phage_int_SAM_3"/>
    <property type="match status" value="1"/>
</dbReference>
<name>A0A7C9LHJ8_9MICO</name>
<feature type="region of interest" description="Disordered" evidence="5">
    <location>
        <begin position="462"/>
        <end position="484"/>
    </location>
</feature>
<feature type="region of interest" description="Disordered" evidence="5">
    <location>
        <begin position="1"/>
        <end position="101"/>
    </location>
</feature>
<evidence type="ECO:0000256" key="1">
    <source>
        <dbReference type="ARBA" id="ARBA00008857"/>
    </source>
</evidence>
<dbReference type="EMBL" id="WODA01000022">
    <property type="protein sequence ID" value="MUN07715.1"/>
    <property type="molecule type" value="Genomic_DNA"/>
</dbReference>
<keyword evidence="8" id="KW-1185">Reference proteome</keyword>
<dbReference type="InterPro" id="IPR011010">
    <property type="entry name" value="DNA_brk_join_enz"/>
</dbReference>
<evidence type="ECO:0000313" key="7">
    <source>
        <dbReference type="EMBL" id="MUN07715.1"/>
    </source>
</evidence>
<dbReference type="GO" id="GO:0015074">
    <property type="term" value="P:DNA integration"/>
    <property type="evidence" value="ECO:0007669"/>
    <property type="project" value="UniProtKB-KW"/>
</dbReference>
<dbReference type="Gene3D" id="1.10.150.130">
    <property type="match status" value="1"/>
</dbReference>